<dbReference type="AlphaFoldDB" id="A0AAD7EZ99"/>
<evidence type="ECO:0000259" key="1">
    <source>
        <dbReference type="Pfam" id="PF18718"/>
    </source>
</evidence>
<proteinExistence type="predicted"/>
<reference evidence="3" key="1">
    <citation type="submission" date="2023-03" db="EMBL/GenBank/DDBJ databases">
        <title>Massive genome expansion in bonnet fungi (Mycena s.s.) driven by repeated elements and novel gene families across ecological guilds.</title>
        <authorList>
            <consortium name="Lawrence Berkeley National Laboratory"/>
            <person name="Harder C.B."/>
            <person name="Miyauchi S."/>
            <person name="Viragh M."/>
            <person name="Kuo A."/>
            <person name="Thoen E."/>
            <person name="Andreopoulos B."/>
            <person name="Lu D."/>
            <person name="Skrede I."/>
            <person name="Drula E."/>
            <person name="Henrissat B."/>
            <person name="Morin E."/>
            <person name="Kohler A."/>
            <person name="Barry K."/>
            <person name="LaButti K."/>
            <person name="Morin E."/>
            <person name="Salamov A."/>
            <person name="Lipzen A."/>
            <person name="Mereny Z."/>
            <person name="Hegedus B."/>
            <person name="Baldrian P."/>
            <person name="Stursova M."/>
            <person name="Weitz H."/>
            <person name="Taylor A."/>
            <person name="Grigoriev I.V."/>
            <person name="Nagy L.G."/>
            <person name="Martin F."/>
            <person name="Kauserud H."/>
        </authorList>
    </citation>
    <scope>NUCLEOTIDE SEQUENCE</scope>
    <source>
        <strain evidence="3">CBHHK002</strain>
    </source>
</reference>
<feature type="domain" description="CxC6 like cysteine cluster associated with KDZ" evidence="2">
    <location>
        <begin position="252"/>
        <end position="272"/>
    </location>
</feature>
<sequence>MKHVKLFLDYGVSQGIGVYSLYPPSHVCLDPKCAQELFSDPDDLRDRELGETRSHPITVFSLDLGAIPGYATSRYCRNCHTRYYPSFYVRDNATVRTFYVVDTIPEFIHTFKHFYTTANLCELFANMMVTAWTSGTNCARIYNTSISKTYLQSSLPLDWQTTFQMDVDDVWNAFYTYSFCLDYYEWQAILELPHSAPSQTERLRPLLHHRNSRMAGTGQEEWNHACNLCCYIYLDPDSTDDDPRYLFIRSTVTDGITMGHPCCNVLDCQERL</sequence>
<feature type="domain" description="CxC5 like cysteine cluster associated with KDZ" evidence="1">
    <location>
        <begin position="17"/>
        <end position="145"/>
    </location>
</feature>
<keyword evidence="4" id="KW-1185">Reference proteome</keyword>
<gene>
    <name evidence="3" type="ORF">DFH08DRAFT_1073966</name>
</gene>
<organism evidence="3 4">
    <name type="scientific">Mycena albidolilacea</name>
    <dbReference type="NCBI Taxonomy" id="1033008"/>
    <lineage>
        <taxon>Eukaryota</taxon>
        <taxon>Fungi</taxon>
        <taxon>Dikarya</taxon>
        <taxon>Basidiomycota</taxon>
        <taxon>Agaricomycotina</taxon>
        <taxon>Agaricomycetes</taxon>
        <taxon>Agaricomycetidae</taxon>
        <taxon>Agaricales</taxon>
        <taxon>Marasmiineae</taxon>
        <taxon>Mycenaceae</taxon>
        <taxon>Mycena</taxon>
    </lineage>
</organism>
<dbReference type="InterPro" id="IPR040898">
    <property type="entry name" value="CxC6"/>
</dbReference>
<evidence type="ECO:0008006" key="5">
    <source>
        <dbReference type="Google" id="ProtNLM"/>
    </source>
</evidence>
<accession>A0AAD7EZ99</accession>
<evidence type="ECO:0000313" key="4">
    <source>
        <dbReference type="Proteomes" id="UP001218218"/>
    </source>
</evidence>
<name>A0AAD7EZ99_9AGAR</name>
<comment type="caution">
    <text evidence="3">The sequence shown here is derived from an EMBL/GenBank/DDBJ whole genome shotgun (WGS) entry which is preliminary data.</text>
</comment>
<dbReference type="InterPro" id="IPR041539">
    <property type="entry name" value="CxC5"/>
</dbReference>
<dbReference type="Proteomes" id="UP001218218">
    <property type="component" value="Unassembled WGS sequence"/>
</dbReference>
<protein>
    <recommendedName>
        <fullName evidence="5">CxC5 like cysteine cluster associated with KDZ domain-containing protein</fullName>
    </recommendedName>
</protein>
<dbReference type="Pfam" id="PF18721">
    <property type="entry name" value="CxC6"/>
    <property type="match status" value="1"/>
</dbReference>
<dbReference type="Pfam" id="PF18718">
    <property type="entry name" value="CxC5"/>
    <property type="match status" value="1"/>
</dbReference>
<dbReference type="EMBL" id="JARIHO010000005">
    <property type="protein sequence ID" value="KAJ7360786.1"/>
    <property type="molecule type" value="Genomic_DNA"/>
</dbReference>
<evidence type="ECO:0000313" key="3">
    <source>
        <dbReference type="EMBL" id="KAJ7360786.1"/>
    </source>
</evidence>
<evidence type="ECO:0000259" key="2">
    <source>
        <dbReference type="Pfam" id="PF18721"/>
    </source>
</evidence>